<evidence type="ECO:0000313" key="5">
    <source>
        <dbReference type="Proteomes" id="UP001589611"/>
    </source>
</evidence>
<sequence>MTSLAKAFDPRNNAIGFLRWLMAFMVIFSHAGPIAGFYGGKDLGTQWSTEQSLGGVAVCGFFFLSGFLITRSKMGRTTTPRFFWHRVMRIFPGWFLALLVTAFAFAPLAYFRETGSWDGFWNATYESPLTYFSNNFTLVMSQINIAGMGTSTPLYEGHGILDWNGSAWTLAFEFGAYILVGALGVFGALSNRIVGGTIAGAIIALAMLQWLGVGDLPGLFGFLSDYRVLLLMAPFAWGMLFCFFKDRVPIDDRLGVAAVLIAGYTYARGGWLVVGQYAFCYALIWFAVRVKALNRWDKYGDFSYGIYIIGWPLMWFATFFNLQDMGWIVYHAVVIAGVHAYAFLSWHYIERPAMALKNWTPRWLQRVLDRIQPKLDRWRRRWRPALIFNEPPTGGALAAPRSTATRRAPTAMPAPAPEVVAR</sequence>
<proteinExistence type="predicted"/>
<evidence type="ECO:0000259" key="3">
    <source>
        <dbReference type="Pfam" id="PF01757"/>
    </source>
</evidence>
<organism evidence="4 5">
    <name type="scientific">Microbacterium terregens</name>
    <dbReference type="NCBI Taxonomy" id="69363"/>
    <lineage>
        <taxon>Bacteria</taxon>
        <taxon>Bacillati</taxon>
        <taxon>Actinomycetota</taxon>
        <taxon>Actinomycetes</taxon>
        <taxon>Micrococcales</taxon>
        <taxon>Microbacteriaceae</taxon>
        <taxon>Microbacterium</taxon>
    </lineage>
</organism>
<keyword evidence="4" id="KW-0012">Acyltransferase</keyword>
<feature type="transmembrane region" description="Helical" evidence="2">
    <location>
        <begin position="273"/>
        <end position="290"/>
    </location>
</feature>
<feature type="transmembrane region" description="Helical" evidence="2">
    <location>
        <begin position="193"/>
        <end position="214"/>
    </location>
</feature>
<evidence type="ECO:0000313" key="4">
    <source>
        <dbReference type="EMBL" id="MFB9645792.1"/>
    </source>
</evidence>
<keyword evidence="2" id="KW-0812">Transmembrane</keyword>
<keyword evidence="2" id="KW-1133">Transmembrane helix</keyword>
<dbReference type="Pfam" id="PF01757">
    <property type="entry name" value="Acyl_transf_3"/>
    <property type="match status" value="1"/>
</dbReference>
<feature type="transmembrane region" description="Helical" evidence="2">
    <location>
        <begin position="52"/>
        <end position="70"/>
    </location>
</feature>
<dbReference type="EC" id="2.3.-.-" evidence="4"/>
<dbReference type="Proteomes" id="UP001589611">
    <property type="component" value="Unassembled WGS sequence"/>
</dbReference>
<name>A0ABV5SZK3_9MICO</name>
<dbReference type="PANTHER" id="PTHR23028">
    <property type="entry name" value="ACETYLTRANSFERASE"/>
    <property type="match status" value="1"/>
</dbReference>
<gene>
    <name evidence="4" type="ORF">ACFFPJ_08265</name>
</gene>
<feature type="compositionally biased region" description="Low complexity" evidence="1">
    <location>
        <begin position="396"/>
        <end position="413"/>
    </location>
</feature>
<feature type="transmembrane region" description="Helical" evidence="2">
    <location>
        <begin position="167"/>
        <end position="186"/>
    </location>
</feature>
<comment type="caution">
    <text evidence="4">The sequence shown here is derived from an EMBL/GenBank/DDBJ whole genome shotgun (WGS) entry which is preliminary data.</text>
</comment>
<feature type="transmembrane region" description="Helical" evidence="2">
    <location>
        <begin position="91"/>
        <end position="111"/>
    </location>
</feature>
<feature type="transmembrane region" description="Helical" evidence="2">
    <location>
        <begin position="302"/>
        <end position="322"/>
    </location>
</feature>
<feature type="region of interest" description="Disordered" evidence="1">
    <location>
        <begin position="393"/>
        <end position="422"/>
    </location>
</feature>
<dbReference type="GO" id="GO:0016746">
    <property type="term" value="F:acyltransferase activity"/>
    <property type="evidence" value="ECO:0007669"/>
    <property type="project" value="UniProtKB-KW"/>
</dbReference>
<keyword evidence="2" id="KW-0472">Membrane</keyword>
<dbReference type="RefSeq" id="WP_344712302.1">
    <property type="nucleotide sequence ID" value="NZ_BAAAWH010000001.1"/>
</dbReference>
<feature type="transmembrane region" description="Helical" evidence="2">
    <location>
        <begin position="20"/>
        <end position="40"/>
    </location>
</feature>
<dbReference type="PANTHER" id="PTHR23028:SF53">
    <property type="entry name" value="ACYL_TRANSF_3 DOMAIN-CONTAINING PROTEIN"/>
    <property type="match status" value="1"/>
</dbReference>
<protein>
    <submittedName>
        <fullName evidence="4">Acyltransferase family protein</fullName>
        <ecNumber evidence="4">2.3.-.-</ecNumber>
    </submittedName>
</protein>
<reference evidence="4 5" key="1">
    <citation type="submission" date="2024-09" db="EMBL/GenBank/DDBJ databases">
        <authorList>
            <person name="Sun Q."/>
            <person name="Mori K."/>
        </authorList>
    </citation>
    <scope>NUCLEOTIDE SEQUENCE [LARGE SCALE GENOMIC DNA]</scope>
    <source>
        <strain evidence="4 5">JCM 1342</strain>
    </source>
</reference>
<evidence type="ECO:0000256" key="1">
    <source>
        <dbReference type="SAM" id="MobiDB-lite"/>
    </source>
</evidence>
<keyword evidence="4" id="KW-0808">Transferase</keyword>
<dbReference type="InterPro" id="IPR002656">
    <property type="entry name" value="Acyl_transf_3_dom"/>
</dbReference>
<dbReference type="InterPro" id="IPR050879">
    <property type="entry name" value="Acyltransferase_3"/>
</dbReference>
<feature type="domain" description="Acyltransferase 3" evidence="3">
    <location>
        <begin position="13"/>
        <end position="336"/>
    </location>
</feature>
<feature type="transmembrane region" description="Helical" evidence="2">
    <location>
        <begin position="328"/>
        <end position="349"/>
    </location>
</feature>
<keyword evidence="5" id="KW-1185">Reference proteome</keyword>
<dbReference type="EMBL" id="JBHMBE010000003">
    <property type="protein sequence ID" value="MFB9645792.1"/>
    <property type="molecule type" value="Genomic_DNA"/>
</dbReference>
<feature type="transmembrane region" description="Helical" evidence="2">
    <location>
        <begin position="226"/>
        <end position="243"/>
    </location>
</feature>
<accession>A0ABV5SZK3</accession>
<evidence type="ECO:0000256" key="2">
    <source>
        <dbReference type="SAM" id="Phobius"/>
    </source>
</evidence>